<dbReference type="Gene3D" id="3.40.50.10190">
    <property type="entry name" value="BRCT domain"/>
    <property type="match status" value="1"/>
</dbReference>
<dbReference type="InterPro" id="IPR005176">
    <property type="entry name" value="PONY_dom"/>
</dbReference>
<dbReference type="InterPro" id="IPR042460">
    <property type="entry name" value="DCN1-like_PONY"/>
</dbReference>
<sequence>MAYAGIKNMMGDEPHPSLHTALVPSNTAKDDHASFANDDVKYGGLHITQLLDFHFTFGVFVNLLPGLNFEGRAGEAIRYWSRSQALRRLQVSLNQFRDLCILKGVYPREPNNRKKAQRGSIVPRTLYYRKDVKFLLHEPIVWKLRALKVYYRKLTRARARKDVGAIKRLEENKPAFTLHHIVKERYPTFIDALRDLDDALCMCFMYATFPTLRSIPEKERVIMMCRKLTVEFMHYVIEAHALRKVFVSIKGIYYQAEILGQIITWVVPHQFSYKHPHGHNVDFKVMNTFTEFYMTLMSCVNFRLYHLLNIHYPPKLQGVVGVEDTEENPSDLISCLSQPLSRTAPAEVDDACLDEFPTEEDPDRLEEAKRELEKTKKLQNLFRGLRFFLNREVPRESLVFVIRSFGGMVSWDATVHLGATFQEDDPSITHQIVDRPTITKQHMSRYYIQPQWVYDSVNAKELLPVSSYFPGAVLPPHLSPFVPEEYTTQDLPLDDAGLSTDTLQETTQEEENEEKVEDMESDQEEEDEVDEEERNKEDSSGEEEESSGEEAEGEKEDSRIEESKMAVKAGKYVAPDMKKEREQIEKEHFRMREMMMRKKHRWLYKRLRRKEKRQKQDTHKLRPWQKDRVKQFVSFTNTGEKTAIFCLQQNEWKLELASDNYFQNPEYYYKETKSSIDKKKLEHFYSKYRGKLIEMVKPGPRKPAAGSFLGQQLTRLLSDPQEPEKITTDGVVRLLDDLGLNPESRLVLVLAWKLKAAAQCEFTKEEFCNGLTEIGCDSVEKLKSKLPLVELELRDASKFKDFYQFTFAYAKNPGQKGLDLDMAIAYWNIVLQGRFKFLDLWCQFLQEHHKRSIPRDTWNLLLDFANTINSDLSNYDEEGAWPVLIDDFVEWARPRMHRGTRV</sequence>
<keyword evidence="1 6" id="KW-0690">Ribosome biogenesis</keyword>
<dbReference type="Pfam" id="PF14555">
    <property type="entry name" value="UBA_4"/>
    <property type="match status" value="1"/>
</dbReference>
<dbReference type="OrthoDB" id="10264910at2759"/>
<dbReference type="InterPro" id="IPR001357">
    <property type="entry name" value="BRCT_dom"/>
</dbReference>
<dbReference type="GO" id="GO:0003723">
    <property type="term" value="F:RNA binding"/>
    <property type="evidence" value="ECO:0007669"/>
    <property type="project" value="TreeGrafter"/>
</dbReference>
<dbReference type="GO" id="GO:0043021">
    <property type="term" value="F:ribonucleoprotein complex binding"/>
    <property type="evidence" value="ECO:0007669"/>
    <property type="project" value="UniProtKB-UniRule"/>
</dbReference>
<keyword evidence="2 6" id="KW-0698">rRNA processing</keyword>
<comment type="function">
    <text evidence="6">Required for maturation of ribosomal RNAs and formation of the large ribosomal subunit.</text>
</comment>
<comment type="similarity">
    <text evidence="6">Belongs to the pescadillo family.</text>
</comment>
<dbReference type="GO" id="GO:0030687">
    <property type="term" value="C:preribosome, large subunit precursor"/>
    <property type="evidence" value="ECO:0007669"/>
    <property type="project" value="UniProtKB-UniRule"/>
</dbReference>
<feature type="compositionally biased region" description="Acidic residues" evidence="7">
    <location>
        <begin position="507"/>
        <end position="532"/>
    </location>
</feature>
<comment type="subcellular location">
    <subcellularLocation>
        <location evidence="6">Nucleus</location>
        <location evidence="6">Nucleolus</location>
    </subcellularLocation>
    <subcellularLocation>
        <location evidence="6">Nucleus</location>
        <location evidence="6">Nucleoplasm</location>
    </subcellularLocation>
</comment>
<dbReference type="PROSITE" id="PS51229">
    <property type="entry name" value="DCUN1"/>
    <property type="match status" value="1"/>
</dbReference>
<evidence type="ECO:0000256" key="5">
    <source>
        <dbReference type="ARBA" id="ARBA00059219"/>
    </source>
</evidence>
<evidence type="ECO:0000259" key="9">
    <source>
        <dbReference type="PROSITE" id="PS51229"/>
    </source>
</evidence>
<dbReference type="SUPFAM" id="SSF52113">
    <property type="entry name" value="BRCT domain"/>
    <property type="match status" value="1"/>
</dbReference>
<dbReference type="Pfam" id="PF16589">
    <property type="entry name" value="BRCT_2"/>
    <property type="match status" value="1"/>
</dbReference>
<evidence type="ECO:0000256" key="7">
    <source>
        <dbReference type="SAM" id="MobiDB-lite"/>
    </source>
</evidence>
<dbReference type="FunFam" id="1.10.238.200:FF:000001">
    <property type="entry name" value="DCN1-like protein"/>
    <property type="match status" value="1"/>
</dbReference>
<dbReference type="InterPro" id="IPR036420">
    <property type="entry name" value="BRCT_dom_sf"/>
</dbReference>
<evidence type="ECO:0000313" key="11">
    <source>
        <dbReference type="Proteomes" id="UP000677054"/>
    </source>
</evidence>
<dbReference type="SMART" id="SM00292">
    <property type="entry name" value="BRCT"/>
    <property type="match status" value="1"/>
</dbReference>
<dbReference type="Pfam" id="PF03556">
    <property type="entry name" value="Cullin_binding"/>
    <property type="match status" value="1"/>
</dbReference>
<dbReference type="GO" id="GO:2000436">
    <property type="term" value="P:positive regulation of protein neddylation"/>
    <property type="evidence" value="ECO:0007669"/>
    <property type="project" value="UniProtKB-ARBA"/>
</dbReference>
<keyword evidence="3" id="KW-0833">Ubl conjugation pathway</keyword>
<evidence type="ECO:0000256" key="4">
    <source>
        <dbReference type="ARBA" id="ARBA00023242"/>
    </source>
</evidence>
<dbReference type="GO" id="GO:0005654">
    <property type="term" value="C:nucleoplasm"/>
    <property type="evidence" value="ECO:0007669"/>
    <property type="project" value="UniProtKB-SubCell"/>
</dbReference>
<evidence type="ECO:0000256" key="3">
    <source>
        <dbReference type="ARBA" id="ARBA00022786"/>
    </source>
</evidence>
<feature type="compositionally biased region" description="Basic and acidic residues" evidence="7">
    <location>
        <begin position="556"/>
        <end position="565"/>
    </location>
</feature>
<proteinExistence type="inferred from homology"/>
<dbReference type="EMBL" id="CAJPEV010000019">
    <property type="protein sequence ID" value="CAG0878883.1"/>
    <property type="molecule type" value="Genomic_DNA"/>
</dbReference>
<name>A0A7R8ZZI0_9CRUS</name>
<protein>
    <recommendedName>
        <fullName evidence="6">Pescadillo homolog</fullName>
    </recommendedName>
</protein>
<dbReference type="Proteomes" id="UP000677054">
    <property type="component" value="Unassembled WGS sequence"/>
</dbReference>
<keyword evidence="11" id="KW-1185">Reference proteome</keyword>
<dbReference type="PANTHER" id="PTHR12221">
    <property type="entry name" value="PESCADILLO - RELATED"/>
    <property type="match status" value="1"/>
</dbReference>
<comment type="function">
    <text evidence="5">Promotes neddylation of cullin components of SCF-type E3 ubiquitin ligase complexes and thus regulates SCF-type complex activity. Function promotes cell proliferation.</text>
</comment>
<reference evidence="10" key="1">
    <citation type="submission" date="2020-11" db="EMBL/GenBank/DDBJ databases">
        <authorList>
            <person name="Tran Van P."/>
        </authorList>
    </citation>
    <scope>NUCLEOTIDE SEQUENCE</scope>
</reference>
<dbReference type="GO" id="GO:0000463">
    <property type="term" value="P:maturation of LSU-rRNA from tricistronic rRNA transcript (SSU-rRNA, 5.8S rRNA, LSU-rRNA)"/>
    <property type="evidence" value="ECO:0007669"/>
    <property type="project" value="UniProtKB-UniRule"/>
</dbReference>
<dbReference type="InterPro" id="IPR010613">
    <property type="entry name" value="PES"/>
</dbReference>
<dbReference type="GO" id="GO:0070545">
    <property type="term" value="C:PeBoW complex"/>
    <property type="evidence" value="ECO:0007669"/>
    <property type="project" value="TreeGrafter"/>
</dbReference>
<evidence type="ECO:0000256" key="6">
    <source>
        <dbReference type="HAMAP-Rule" id="MF_03028"/>
    </source>
</evidence>
<dbReference type="SUPFAM" id="SSF46934">
    <property type="entry name" value="UBA-like"/>
    <property type="match status" value="1"/>
</dbReference>
<dbReference type="Gene3D" id="1.10.8.10">
    <property type="entry name" value="DNA helicase RuvA subunit, C-terminal domain"/>
    <property type="match status" value="1"/>
</dbReference>
<dbReference type="InterPro" id="IPR009060">
    <property type="entry name" value="UBA-like_sf"/>
</dbReference>
<evidence type="ECO:0000256" key="1">
    <source>
        <dbReference type="ARBA" id="ARBA00022517"/>
    </source>
</evidence>
<organism evidence="10">
    <name type="scientific">Darwinula stevensoni</name>
    <dbReference type="NCBI Taxonomy" id="69355"/>
    <lineage>
        <taxon>Eukaryota</taxon>
        <taxon>Metazoa</taxon>
        <taxon>Ecdysozoa</taxon>
        <taxon>Arthropoda</taxon>
        <taxon>Crustacea</taxon>
        <taxon>Oligostraca</taxon>
        <taxon>Ostracoda</taxon>
        <taxon>Podocopa</taxon>
        <taxon>Podocopida</taxon>
        <taxon>Darwinulocopina</taxon>
        <taxon>Darwinuloidea</taxon>
        <taxon>Darwinulidae</taxon>
        <taxon>Darwinula</taxon>
    </lineage>
</organism>
<dbReference type="CDD" id="cd17709">
    <property type="entry name" value="BRCT_pescadillo_like"/>
    <property type="match status" value="1"/>
</dbReference>
<feature type="domain" description="DCUN1" evidence="9">
    <location>
        <begin position="704"/>
        <end position="893"/>
    </location>
</feature>
<accession>A0A7R8ZZI0</accession>
<evidence type="ECO:0000313" key="10">
    <source>
        <dbReference type="EMBL" id="CAD7240275.1"/>
    </source>
</evidence>
<feature type="region of interest" description="Disordered" evidence="7">
    <location>
        <begin position="503"/>
        <end position="572"/>
    </location>
</feature>
<dbReference type="EMBL" id="LR899536">
    <property type="protein sequence ID" value="CAD7240275.1"/>
    <property type="molecule type" value="Genomic_DNA"/>
</dbReference>
<evidence type="ECO:0000259" key="8">
    <source>
        <dbReference type="PROSITE" id="PS50172"/>
    </source>
</evidence>
<feature type="domain" description="BRCT" evidence="8">
    <location>
        <begin position="377"/>
        <end position="470"/>
    </location>
</feature>
<dbReference type="PANTHER" id="PTHR12221:SF6">
    <property type="entry name" value="PESCADILLO HOMOLOG"/>
    <property type="match status" value="1"/>
</dbReference>
<dbReference type="Pfam" id="PF06732">
    <property type="entry name" value="Pescadillo_N"/>
    <property type="match status" value="1"/>
</dbReference>
<keyword evidence="4 6" id="KW-0539">Nucleus</keyword>
<dbReference type="Gene3D" id="1.10.238.10">
    <property type="entry name" value="EF-hand"/>
    <property type="match status" value="1"/>
</dbReference>
<dbReference type="PROSITE" id="PS50172">
    <property type="entry name" value="BRCT"/>
    <property type="match status" value="1"/>
</dbReference>
<gene>
    <name evidence="10" type="ORF">DSTB1V02_LOCUS303</name>
</gene>
<feature type="compositionally biased region" description="Acidic residues" evidence="7">
    <location>
        <begin position="540"/>
        <end position="555"/>
    </location>
</feature>
<dbReference type="HAMAP" id="MF_03028">
    <property type="entry name" value="Pescadillo"/>
    <property type="match status" value="1"/>
</dbReference>
<dbReference type="GO" id="GO:0000466">
    <property type="term" value="P:maturation of 5.8S rRNA from tricistronic rRNA transcript (SSU-rRNA, 5.8S rRNA, LSU-rRNA)"/>
    <property type="evidence" value="ECO:0007669"/>
    <property type="project" value="UniProtKB-UniRule"/>
</dbReference>
<dbReference type="AlphaFoldDB" id="A0A7R8ZZI0"/>
<dbReference type="FunFam" id="1.10.238.10:FF:000030">
    <property type="entry name" value="DCN1-like protein"/>
    <property type="match status" value="1"/>
</dbReference>
<evidence type="ECO:0000256" key="2">
    <source>
        <dbReference type="ARBA" id="ARBA00022552"/>
    </source>
</evidence>
<dbReference type="Gene3D" id="1.10.238.200">
    <property type="entry name" value="Cullin, PONY binding domain"/>
    <property type="match status" value="1"/>
</dbReference>
<dbReference type="FunFam" id="3.40.50.10190:FF:000002">
    <property type="entry name" value="Pescadillo homolog"/>
    <property type="match status" value="1"/>
</dbReference>